<dbReference type="STRING" id="610380.E2BPF1"/>
<dbReference type="GO" id="GO:0019005">
    <property type="term" value="C:SCF ubiquitin ligase complex"/>
    <property type="evidence" value="ECO:0007669"/>
    <property type="project" value="TreeGrafter"/>
</dbReference>
<dbReference type="InterPro" id="IPR050672">
    <property type="entry name" value="FBXO45-Fsn/SPSB_families"/>
</dbReference>
<dbReference type="Gene3D" id="2.60.120.920">
    <property type="match status" value="1"/>
</dbReference>
<dbReference type="PANTHER" id="PTHR12245">
    <property type="entry name" value="SPRY DOMAIN CONTAINING SOCS BOX PROTEIN"/>
    <property type="match status" value="1"/>
</dbReference>
<dbReference type="Pfam" id="PF00622">
    <property type="entry name" value="SPRY"/>
    <property type="match status" value="1"/>
</dbReference>
<gene>
    <name evidence="3" type="ORF">EAI_01496</name>
</gene>
<dbReference type="InParanoid" id="E2BPF1"/>
<sequence>MDLTATKDQYGETESNSSDFFSTKHEWTWDEKLSSSSIRLSEYNLNVKFHPVYSTGTAVVRGNKPLENGRHHFWEILMVTQIYGTDVMVGVGTASAEINNAGEIFCALLGRDRESWGFSYKGYLQHDGQTHKYGTTFGQGSLIGVHLDTWSGTLQFFLNRKPLGIAFTRLNNVTLYPLISSTMAQCVMKLTYSCSIPVSLQTTCLAILSPLQRMYLSKTFPGLRHLCQNIFADILQKHIGNFLN</sequence>
<dbReference type="PROSITE" id="PS50188">
    <property type="entry name" value="B302_SPRY"/>
    <property type="match status" value="1"/>
</dbReference>
<dbReference type="InterPro" id="IPR003877">
    <property type="entry name" value="SPRY_dom"/>
</dbReference>
<proteinExistence type="predicted"/>
<dbReference type="InterPro" id="IPR001870">
    <property type="entry name" value="B30.2/SPRY"/>
</dbReference>
<dbReference type="AlphaFoldDB" id="E2BPF1"/>
<reference evidence="3 4" key="1">
    <citation type="journal article" date="2010" name="Science">
        <title>Genomic comparison of the ants Camponotus floridanus and Harpegnathos saltator.</title>
        <authorList>
            <person name="Bonasio R."/>
            <person name="Zhang G."/>
            <person name="Ye C."/>
            <person name="Mutti N.S."/>
            <person name="Fang X."/>
            <person name="Qin N."/>
            <person name="Donahue G."/>
            <person name="Yang P."/>
            <person name="Li Q."/>
            <person name="Li C."/>
            <person name="Zhang P."/>
            <person name="Huang Z."/>
            <person name="Berger S.L."/>
            <person name="Reinberg D."/>
            <person name="Wang J."/>
            <person name="Liebig J."/>
        </authorList>
    </citation>
    <scope>NUCLEOTIDE SEQUENCE [LARGE SCALE GENOMIC DNA]</scope>
    <source>
        <strain evidence="3 4">R22 G/1</strain>
    </source>
</reference>
<dbReference type="SUPFAM" id="SSF49899">
    <property type="entry name" value="Concanavalin A-like lectins/glucanases"/>
    <property type="match status" value="1"/>
</dbReference>
<dbReference type="InterPro" id="IPR043136">
    <property type="entry name" value="B30.2/SPRY_sf"/>
</dbReference>
<protein>
    <submittedName>
        <fullName evidence="3">SPRY domain-containing SOCS box protein 3</fullName>
    </submittedName>
</protein>
<dbReference type="OMA" id="MKLTYSC"/>
<keyword evidence="1" id="KW-0833">Ubl conjugation pathway</keyword>
<dbReference type="CDD" id="cd12876">
    <property type="entry name" value="SPRY_SOCS3"/>
    <property type="match status" value="1"/>
</dbReference>
<keyword evidence="4" id="KW-1185">Reference proteome</keyword>
<name>E2BPF1_HARSA</name>
<dbReference type="Proteomes" id="UP000008237">
    <property type="component" value="Unassembled WGS sequence"/>
</dbReference>
<dbReference type="GO" id="GO:0043161">
    <property type="term" value="P:proteasome-mediated ubiquitin-dependent protein catabolic process"/>
    <property type="evidence" value="ECO:0007669"/>
    <property type="project" value="TreeGrafter"/>
</dbReference>
<dbReference type="InterPro" id="IPR013320">
    <property type="entry name" value="ConA-like_dom_sf"/>
</dbReference>
<dbReference type="SMART" id="SM00449">
    <property type="entry name" value="SPRY"/>
    <property type="match status" value="1"/>
</dbReference>
<evidence type="ECO:0000313" key="3">
    <source>
        <dbReference type="EMBL" id="EFN82355.1"/>
    </source>
</evidence>
<accession>E2BPF1</accession>
<dbReference type="OrthoDB" id="5951542at2759"/>
<dbReference type="FunCoup" id="E2BPF1">
    <property type="interactions" value="98"/>
</dbReference>
<organism evidence="4">
    <name type="scientific">Harpegnathos saltator</name>
    <name type="common">Jerdon's jumping ant</name>
    <dbReference type="NCBI Taxonomy" id="610380"/>
    <lineage>
        <taxon>Eukaryota</taxon>
        <taxon>Metazoa</taxon>
        <taxon>Ecdysozoa</taxon>
        <taxon>Arthropoda</taxon>
        <taxon>Hexapoda</taxon>
        <taxon>Insecta</taxon>
        <taxon>Pterygota</taxon>
        <taxon>Neoptera</taxon>
        <taxon>Endopterygota</taxon>
        <taxon>Hymenoptera</taxon>
        <taxon>Apocrita</taxon>
        <taxon>Aculeata</taxon>
        <taxon>Formicoidea</taxon>
        <taxon>Formicidae</taxon>
        <taxon>Ponerinae</taxon>
        <taxon>Ponerini</taxon>
        <taxon>Harpegnathos</taxon>
    </lineage>
</organism>
<evidence type="ECO:0000313" key="4">
    <source>
        <dbReference type="Proteomes" id="UP000008237"/>
    </source>
</evidence>
<feature type="domain" description="B30.2/SPRY" evidence="2">
    <location>
        <begin position="7"/>
        <end position="197"/>
    </location>
</feature>
<evidence type="ECO:0000256" key="1">
    <source>
        <dbReference type="ARBA" id="ARBA00022786"/>
    </source>
</evidence>
<dbReference type="PANTHER" id="PTHR12245:SF5">
    <property type="entry name" value="SPRY DOMAIN-CONTAINING SOCS BOX PROTEIN 3"/>
    <property type="match status" value="1"/>
</dbReference>
<dbReference type="InterPro" id="IPR035754">
    <property type="entry name" value="SPRY_SPSB3"/>
</dbReference>
<dbReference type="EMBL" id="GL449633">
    <property type="protein sequence ID" value="EFN82355.1"/>
    <property type="molecule type" value="Genomic_DNA"/>
</dbReference>
<evidence type="ECO:0000259" key="2">
    <source>
        <dbReference type="PROSITE" id="PS50188"/>
    </source>
</evidence>